<evidence type="ECO:0008006" key="3">
    <source>
        <dbReference type="Google" id="ProtNLM"/>
    </source>
</evidence>
<dbReference type="RefSeq" id="WP_090952218.1">
    <property type="nucleotide sequence ID" value="NZ_FOJS01000069.1"/>
</dbReference>
<dbReference type="OrthoDB" id="2967506at2"/>
<evidence type="ECO:0000313" key="2">
    <source>
        <dbReference type="Proteomes" id="UP000198650"/>
    </source>
</evidence>
<name>A0A1I0TWY0_9BACL</name>
<dbReference type="EMBL" id="FOJS01000069">
    <property type="protein sequence ID" value="SFA56113.1"/>
    <property type="molecule type" value="Genomic_DNA"/>
</dbReference>
<keyword evidence="2" id="KW-1185">Reference proteome</keyword>
<organism evidence="1 2">
    <name type="scientific">Parageobacillus thermantarcticus</name>
    <dbReference type="NCBI Taxonomy" id="186116"/>
    <lineage>
        <taxon>Bacteria</taxon>
        <taxon>Bacillati</taxon>
        <taxon>Bacillota</taxon>
        <taxon>Bacilli</taxon>
        <taxon>Bacillales</taxon>
        <taxon>Anoxybacillaceae</taxon>
        <taxon>Parageobacillus</taxon>
    </lineage>
</organism>
<accession>A0A1I0TWY0</accession>
<dbReference type="Proteomes" id="UP000198650">
    <property type="component" value="Unassembled WGS sequence"/>
</dbReference>
<sequence>MCKEKAKGEYIFTTTDPLGRMVALKQTTWNMHVIDGDHYRPEFIGQEETIKGIIEDPKFIVKDPIENRERYYDIVHLTSNNKIKPVMVVVDHSTDIGDVCTIFSISRMRETGERGIIYVRPKRK</sequence>
<dbReference type="STRING" id="186116.SAMN05192569_10697"/>
<dbReference type="AlphaFoldDB" id="A0A1I0TWY0"/>
<evidence type="ECO:0000313" key="1">
    <source>
        <dbReference type="EMBL" id="SFA56113.1"/>
    </source>
</evidence>
<protein>
    <recommendedName>
        <fullName evidence="3">Phage-Barnase-EndoU-ColicinE5/D-RelE like nuclease 3 domain-containing protein</fullName>
    </recommendedName>
</protein>
<reference evidence="2" key="1">
    <citation type="submission" date="2016-10" db="EMBL/GenBank/DDBJ databases">
        <authorList>
            <person name="Varghese N."/>
            <person name="Submissions S."/>
        </authorList>
    </citation>
    <scope>NUCLEOTIDE SEQUENCE [LARGE SCALE GENOMIC DNA]</scope>
    <source>
        <strain evidence="2">M1</strain>
    </source>
</reference>
<gene>
    <name evidence="1" type="ORF">SAMN05192569_10697</name>
</gene>
<proteinExistence type="predicted"/>